<comment type="caution">
    <text evidence="1">The sequence shown here is derived from an EMBL/GenBank/DDBJ whole genome shotgun (WGS) entry which is preliminary data.</text>
</comment>
<gene>
    <name evidence="1" type="ORF">GWI33_010462</name>
</gene>
<dbReference type="Proteomes" id="UP000625711">
    <property type="component" value="Unassembled WGS sequence"/>
</dbReference>
<organism evidence="1 2">
    <name type="scientific">Rhynchophorus ferrugineus</name>
    <name type="common">Red palm weevil</name>
    <name type="synonym">Curculio ferrugineus</name>
    <dbReference type="NCBI Taxonomy" id="354439"/>
    <lineage>
        <taxon>Eukaryota</taxon>
        <taxon>Metazoa</taxon>
        <taxon>Ecdysozoa</taxon>
        <taxon>Arthropoda</taxon>
        <taxon>Hexapoda</taxon>
        <taxon>Insecta</taxon>
        <taxon>Pterygota</taxon>
        <taxon>Neoptera</taxon>
        <taxon>Endopterygota</taxon>
        <taxon>Coleoptera</taxon>
        <taxon>Polyphaga</taxon>
        <taxon>Cucujiformia</taxon>
        <taxon>Curculionidae</taxon>
        <taxon>Dryophthorinae</taxon>
        <taxon>Rhynchophorus</taxon>
    </lineage>
</organism>
<name>A0A834I8C9_RHYFE</name>
<accession>A0A834I8C9</accession>
<evidence type="ECO:0000313" key="2">
    <source>
        <dbReference type="Proteomes" id="UP000625711"/>
    </source>
</evidence>
<keyword evidence="2" id="KW-1185">Reference proteome</keyword>
<dbReference type="AlphaFoldDB" id="A0A834I8C9"/>
<sequence>GARVSGSHVDRFKVVAVEPRGTAPMQRFLQDAACRSGVGSVSATVSSH</sequence>
<reference evidence="1" key="1">
    <citation type="submission" date="2020-08" db="EMBL/GenBank/DDBJ databases">
        <title>Genome sequencing and assembly of the red palm weevil Rhynchophorus ferrugineus.</title>
        <authorList>
            <person name="Dias G.B."/>
            <person name="Bergman C.M."/>
            <person name="Manee M."/>
        </authorList>
    </citation>
    <scope>NUCLEOTIDE SEQUENCE</scope>
    <source>
        <strain evidence="1">AA-2017</strain>
        <tissue evidence="1">Whole larva</tissue>
    </source>
</reference>
<evidence type="ECO:0000313" key="1">
    <source>
        <dbReference type="EMBL" id="KAF7276335.1"/>
    </source>
</evidence>
<feature type="non-terminal residue" evidence="1">
    <location>
        <position position="1"/>
    </location>
</feature>
<protein>
    <submittedName>
        <fullName evidence="1">Uncharacterized protein</fullName>
    </submittedName>
</protein>
<dbReference type="EMBL" id="JAACXV010007334">
    <property type="protein sequence ID" value="KAF7276335.1"/>
    <property type="molecule type" value="Genomic_DNA"/>
</dbReference>
<proteinExistence type="predicted"/>